<dbReference type="EMBL" id="JARJCN010000026">
    <property type="protein sequence ID" value="KAJ7088422.1"/>
    <property type="molecule type" value="Genomic_DNA"/>
</dbReference>
<comment type="caution">
    <text evidence="1">The sequence shown here is derived from an EMBL/GenBank/DDBJ whole genome shotgun (WGS) entry which is preliminary data.</text>
</comment>
<keyword evidence="2" id="KW-1185">Reference proteome</keyword>
<reference evidence="1" key="1">
    <citation type="submission" date="2023-03" db="EMBL/GenBank/DDBJ databases">
        <title>Massive genome expansion in bonnet fungi (Mycena s.s.) driven by repeated elements and novel gene families across ecological guilds.</title>
        <authorList>
            <consortium name="Lawrence Berkeley National Laboratory"/>
            <person name="Harder C.B."/>
            <person name="Miyauchi S."/>
            <person name="Viragh M."/>
            <person name="Kuo A."/>
            <person name="Thoen E."/>
            <person name="Andreopoulos B."/>
            <person name="Lu D."/>
            <person name="Skrede I."/>
            <person name="Drula E."/>
            <person name="Henrissat B."/>
            <person name="Morin E."/>
            <person name="Kohler A."/>
            <person name="Barry K."/>
            <person name="LaButti K."/>
            <person name="Morin E."/>
            <person name="Salamov A."/>
            <person name="Lipzen A."/>
            <person name="Mereny Z."/>
            <person name="Hegedus B."/>
            <person name="Baldrian P."/>
            <person name="Stursova M."/>
            <person name="Weitz H."/>
            <person name="Taylor A."/>
            <person name="Grigoriev I.V."/>
            <person name="Nagy L.G."/>
            <person name="Martin F."/>
            <person name="Kauserud H."/>
        </authorList>
    </citation>
    <scope>NUCLEOTIDE SEQUENCE</scope>
    <source>
        <strain evidence="1">CBHHK173m</strain>
    </source>
</reference>
<evidence type="ECO:0000313" key="2">
    <source>
        <dbReference type="Proteomes" id="UP001222325"/>
    </source>
</evidence>
<sequence>MSNYWNSYPDFLHNSTAPLRQEFKLLAAHEGWGPKGSRFKKEWERCAGEEFSHHFGREESNLSGWQAMCAMVRLEEIPDSITQCRKMLREETWVNIYDLLDARRTGEPVKLHPSAAALRRYTKDTKKIFPKRAAKQNRFLKVLLIELL</sequence>
<accession>A0AAD6U7R1</accession>
<evidence type="ECO:0000313" key="1">
    <source>
        <dbReference type="EMBL" id="KAJ7088422.1"/>
    </source>
</evidence>
<name>A0AAD6U7R1_9AGAR</name>
<gene>
    <name evidence="1" type="ORF">B0H15DRAFT_908523</name>
</gene>
<proteinExistence type="predicted"/>
<dbReference type="PANTHER" id="PTHR38846">
    <property type="entry name" value="C3H1-TYPE DOMAIN-CONTAINING PROTEIN"/>
    <property type="match status" value="1"/>
</dbReference>
<dbReference type="Proteomes" id="UP001222325">
    <property type="component" value="Unassembled WGS sequence"/>
</dbReference>
<protein>
    <submittedName>
        <fullName evidence="1">Uncharacterized protein</fullName>
    </submittedName>
</protein>
<organism evidence="1 2">
    <name type="scientific">Mycena belliarum</name>
    <dbReference type="NCBI Taxonomy" id="1033014"/>
    <lineage>
        <taxon>Eukaryota</taxon>
        <taxon>Fungi</taxon>
        <taxon>Dikarya</taxon>
        <taxon>Basidiomycota</taxon>
        <taxon>Agaricomycotina</taxon>
        <taxon>Agaricomycetes</taxon>
        <taxon>Agaricomycetidae</taxon>
        <taxon>Agaricales</taxon>
        <taxon>Marasmiineae</taxon>
        <taxon>Mycenaceae</taxon>
        <taxon>Mycena</taxon>
    </lineage>
</organism>
<dbReference type="PANTHER" id="PTHR38846:SF1">
    <property type="entry name" value="C3H1-TYPE DOMAIN-CONTAINING PROTEIN"/>
    <property type="match status" value="1"/>
</dbReference>
<dbReference type="AlphaFoldDB" id="A0AAD6U7R1"/>